<protein>
    <recommendedName>
        <fullName evidence="3">YHYH domain-containing protein</fullName>
    </recommendedName>
</protein>
<dbReference type="PROSITE" id="PS51257">
    <property type="entry name" value="PROKAR_LIPOPROTEIN"/>
    <property type="match status" value="1"/>
</dbReference>
<dbReference type="KEGG" id="pmes:FX988_01863"/>
<organism evidence="4 5">
    <name type="scientific">Paraglaciecola mesophila</name>
    <dbReference type="NCBI Taxonomy" id="197222"/>
    <lineage>
        <taxon>Bacteria</taxon>
        <taxon>Pseudomonadati</taxon>
        <taxon>Pseudomonadota</taxon>
        <taxon>Gammaproteobacteria</taxon>
        <taxon>Alteromonadales</taxon>
        <taxon>Alteromonadaceae</taxon>
        <taxon>Paraglaciecola</taxon>
    </lineage>
</organism>
<dbReference type="AlphaFoldDB" id="A0A857JK36"/>
<gene>
    <name evidence="4" type="ORF">FX988_01863</name>
</gene>
<feature type="signal peptide" evidence="2">
    <location>
        <begin position="1"/>
        <end position="32"/>
    </location>
</feature>
<name>A0A857JK36_9ALTE</name>
<feature type="chain" id="PRO_5032843356" description="YHYH domain-containing protein" evidence="2">
    <location>
        <begin position="33"/>
        <end position="524"/>
    </location>
</feature>
<feature type="compositionally biased region" description="Polar residues" evidence="1">
    <location>
        <begin position="30"/>
        <end position="45"/>
    </location>
</feature>
<keyword evidence="2" id="KW-0732">Signal</keyword>
<evidence type="ECO:0000259" key="3">
    <source>
        <dbReference type="Pfam" id="PF14240"/>
    </source>
</evidence>
<dbReference type="Gene3D" id="2.60.40.3010">
    <property type="match status" value="1"/>
</dbReference>
<sequence>MANKQLTIYGKWTSVFLMCVFLAGCGSESSNSEDTTADQTTNSAPTVDAGEAQTVTSGDSVTLSASISDDDTSYDVRWVQLSGTDVTLTGNTSAVTSFTAPAVSDSETLLFQISVEDGSNDAVTDTVSVTVNVGDASDDATNDSVWIINTTNEVSSHILDSSTGVGVLVNVQSVEDETIDTVDYTLVTSQGIPKYDVTVTQDIIDAINERPRASSDLVTGQTTASVGDIVKFGEDIGYVSSGQNCNTNAGYGYWPPGPACPTEDEREVYFPKAPQATTEECENGLGKIGLFVNGSSVYNWGDGMSYNNEGSWQNLAPVAEQYDVDICGGHAANGDYHHHFYTRCLADLVGDTGDQHSPIYGYAADGYPIYGPWEGNGQLAVSAWQVRDYSSTSATGCSDNARSCTLVDQYDISLGTESATQGPEFDEVVETLSGNQLVAENGYYFEDYYWNSELTAQGGAYLDQYNGHTDSAHGYHYHITIAQENDSFVPAFPYIIGTRFAGQLQDNAVASCSTGAGMGPPPGG</sequence>
<proteinExistence type="predicted"/>
<feature type="domain" description="YHYH" evidence="3">
    <location>
        <begin position="269"/>
        <end position="373"/>
    </location>
</feature>
<evidence type="ECO:0000256" key="1">
    <source>
        <dbReference type="SAM" id="MobiDB-lite"/>
    </source>
</evidence>
<accession>A0A857JK36</accession>
<dbReference type="OrthoDB" id="9796530at2"/>
<dbReference type="RefSeq" id="WP_160179353.1">
    <property type="nucleotide sequence ID" value="NZ_CP047656.1"/>
</dbReference>
<dbReference type="Proteomes" id="UP000464524">
    <property type="component" value="Chromosome"/>
</dbReference>
<feature type="region of interest" description="Disordered" evidence="1">
    <location>
        <begin position="30"/>
        <end position="64"/>
    </location>
</feature>
<keyword evidence="5" id="KW-1185">Reference proteome</keyword>
<evidence type="ECO:0000256" key="2">
    <source>
        <dbReference type="SAM" id="SignalP"/>
    </source>
</evidence>
<dbReference type="EMBL" id="CP047656">
    <property type="protein sequence ID" value="QHJ11628.1"/>
    <property type="molecule type" value="Genomic_DNA"/>
</dbReference>
<feature type="compositionally biased region" description="Polar residues" evidence="1">
    <location>
        <begin position="53"/>
        <end position="64"/>
    </location>
</feature>
<dbReference type="InterPro" id="IPR025924">
    <property type="entry name" value="YHYH_dom"/>
</dbReference>
<reference evidence="4 5" key="1">
    <citation type="submission" date="2019-12" db="EMBL/GenBank/DDBJ databases">
        <title>Genome sequencing and assembly of endphytes of Porphyra tenera.</title>
        <authorList>
            <person name="Park J.M."/>
            <person name="Shin R."/>
            <person name="Jo S.H."/>
        </authorList>
    </citation>
    <scope>NUCLEOTIDE SEQUENCE [LARGE SCALE GENOMIC DNA]</scope>
    <source>
        <strain evidence="4 5">GPM4</strain>
    </source>
</reference>
<evidence type="ECO:0000313" key="5">
    <source>
        <dbReference type="Proteomes" id="UP000464524"/>
    </source>
</evidence>
<dbReference type="Pfam" id="PF14240">
    <property type="entry name" value="YHYH"/>
    <property type="match status" value="1"/>
</dbReference>
<dbReference type="Pfam" id="PF22352">
    <property type="entry name" value="K319L-like_PKD"/>
    <property type="match status" value="1"/>
</dbReference>
<evidence type="ECO:0000313" key="4">
    <source>
        <dbReference type="EMBL" id="QHJ11628.1"/>
    </source>
</evidence>